<name>A0AAW1YEC3_RUBAR</name>
<reference evidence="3 4" key="1">
    <citation type="journal article" date="2023" name="G3 (Bethesda)">
        <title>A chromosome-length genome assembly and annotation of blackberry (Rubus argutus, cv. 'Hillquist').</title>
        <authorList>
            <person name="Bruna T."/>
            <person name="Aryal R."/>
            <person name="Dudchenko O."/>
            <person name="Sargent D.J."/>
            <person name="Mead D."/>
            <person name="Buti M."/>
            <person name="Cavallini A."/>
            <person name="Hytonen T."/>
            <person name="Andres J."/>
            <person name="Pham M."/>
            <person name="Weisz D."/>
            <person name="Mascagni F."/>
            <person name="Usai G."/>
            <person name="Natali L."/>
            <person name="Bassil N."/>
            <person name="Fernandez G.E."/>
            <person name="Lomsadze A."/>
            <person name="Armour M."/>
            <person name="Olukolu B."/>
            <person name="Poorten T."/>
            <person name="Britton C."/>
            <person name="Davik J."/>
            <person name="Ashrafi H."/>
            <person name="Aiden E.L."/>
            <person name="Borodovsky M."/>
            <person name="Worthington M."/>
        </authorList>
    </citation>
    <scope>NUCLEOTIDE SEQUENCE [LARGE SCALE GENOMIC DNA]</scope>
    <source>
        <strain evidence="3">PI 553951</strain>
    </source>
</reference>
<keyword evidence="2" id="KW-0732">Signal</keyword>
<gene>
    <name evidence="3" type="ORF">M0R45_003198</name>
</gene>
<proteinExistence type="predicted"/>
<feature type="region of interest" description="Disordered" evidence="1">
    <location>
        <begin position="67"/>
        <end position="96"/>
    </location>
</feature>
<dbReference type="EMBL" id="JBEDUW010000001">
    <property type="protein sequence ID" value="KAK9947581.1"/>
    <property type="molecule type" value="Genomic_DNA"/>
</dbReference>
<dbReference type="Proteomes" id="UP001457282">
    <property type="component" value="Unassembled WGS sequence"/>
</dbReference>
<evidence type="ECO:0000313" key="3">
    <source>
        <dbReference type="EMBL" id="KAK9947581.1"/>
    </source>
</evidence>
<evidence type="ECO:0000256" key="1">
    <source>
        <dbReference type="SAM" id="MobiDB-lite"/>
    </source>
</evidence>
<evidence type="ECO:0000313" key="4">
    <source>
        <dbReference type="Proteomes" id="UP001457282"/>
    </source>
</evidence>
<feature type="signal peptide" evidence="2">
    <location>
        <begin position="1"/>
        <end position="27"/>
    </location>
</feature>
<comment type="caution">
    <text evidence="3">The sequence shown here is derived from an EMBL/GenBank/DDBJ whole genome shotgun (WGS) entry which is preliminary data.</text>
</comment>
<keyword evidence="4" id="KW-1185">Reference proteome</keyword>
<dbReference type="AlphaFoldDB" id="A0AAW1YEC3"/>
<organism evidence="3 4">
    <name type="scientific">Rubus argutus</name>
    <name type="common">Southern blackberry</name>
    <dbReference type="NCBI Taxonomy" id="59490"/>
    <lineage>
        <taxon>Eukaryota</taxon>
        <taxon>Viridiplantae</taxon>
        <taxon>Streptophyta</taxon>
        <taxon>Embryophyta</taxon>
        <taxon>Tracheophyta</taxon>
        <taxon>Spermatophyta</taxon>
        <taxon>Magnoliopsida</taxon>
        <taxon>eudicotyledons</taxon>
        <taxon>Gunneridae</taxon>
        <taxon>Pentapetalae</taxon>
        <taxon>rosids</taxon>
        <taxon>fabids</taxon>
        <taxon>Rosales</taxon>
        <taxon>Rosaceae</taxon>
        <taxon>Rosoideae</taxon>
        <taxon>Rosoideae incertae sedis</taxon>
        <taxon>Rubus</taxon>
    </lineage>
</organism>
<feature type="compositionally biased region" description="Low complexity" evidence="1">
    <location>
        <begin position="68"/>
        <end position="88"/>
    </location>
</feature>
<sequence length="115" mass="11276">MATSTTTIPLILLSLTAFSSSRTQASAQNGGGPYGLNFTGSGGNQVNVSSGAVDYSDQQCVEAAVSVGSTPAGSTNTTTGTTAAEPSADGASDSSKRSVGFVGLVLGLALFFMGD</sequence>
<accession>A0AAW1YEC3</accession>
<feature type="chain" id="PRO_5043463856" evidence="2">
    <location>
        <begin position="28"/>
        <end position="115"/>
    </location>
</feature>
<evidence type="ECO:0000256" key="2">
    <source>
        <dbReference type="SAM" id="SignalP"/>
    </source>
</evidence>
<protein>
    <submittedName>
        <fullName evidence="3">Uncharacterized protein</fullName>
    </submittedName>
</protein>